<dbReference type="eggNOG" id="KOG0069">
    <property type="taxonomic scope" value="Eukaryota"/>
</dbReference>
<sequence>MTMISPAEKPKILLLGEIDHAHDTWQRLSNIGELVTPQATNRAEFLQECRDGKLDGVRVAYRTFSSVSITGLIDQEVVDALPKSMEFLAHCGSGYDQVDVAACSARSPPLRVSNVPTAVDESTADVALFLIIGALRNFNAGMQNPRAGKWKGYPEPIALGHDPQGKILGILGMGGIGRNLKKKAEAFGMTVIYHNRKKLSEELAGGAQYVSFDELLAQSDVISLNLPLNKNTRHIISHAEFAKMKTGVIIVNTARGPVLDEEALVMALDSGKVTSAGLDVFENEPKVHPGLIQNPNVILIPHMGTWSIETQTGMEEWAISNVRQAVETGKLKSPVPEQAEL</sequence>
<name>C5FUA8_ARTOC</name>
<dbReference type="InterPro" id="IPR036291">
    <property type="entry name" value="NAD(P)-bd_dom_sf"/>
</dbReference>
<evidence type="ECO:0000256" key="2">
    <source>
        <dbReference type="ARBA" id="ARBA00023002"/>
    </source>
</evidence>
<reference evidence="8" key="1">
    <citation type="journal article" date="2012" name="MBio">
        <title>Comparative genome analysis of Trichophyton rubrum and related dermatophytes reveals candidate genes involved in infection.</title>
        <authorList>
            <person name="Martinez D.A."/>
            <person name="Oliver B.G."/>
            <person name="Graeser Y."/>
            <person name="Goldberg J.M."/>
            <person name="Li W."/>
            <person name="Martinez-Rossi N.M."/>
            <person name="Monod M."/>
            <person name="Shelest E."/>
            <person name="Barton R.C."/>
            <person name="Birch E."/>
            <person name="Brakhage A.A."/>
            <person name="Chen Z."/>
            <person name="Gurr S.J."/>
            <person name="Heiman D."/>
            <person name="Heitman J."/>
            <person name="Kosti I."/>
            <person name="Rossi A."/>
            <person name="Saif S."/>
            <person name="Samalova M."/>
            <person name="Saunders C.W."/>
            <person name="Shea T."/>
            <person name="Summerbell R.C."/>
            <person name="Xu J."/>
            <person name="Young S."/>
            <person name="Zeng Q."/>
            <person name="Birren B.W."/>
            <person name="Cuomo C.A."/>
            <person name="White T.C."/>
        </authorList>
    </citation>
    <scope>NUCLEOTIDE SEQUENCE [LARGE SCALE GENOMIC DNA]</scope>
    <source>
        <strain evidence="8">ATCC MYA-4605 / CBS 113480</strain>
    </source>
</reference>
<gene>
    <name evidence="7" type="ORF">MCYG_06311</name>
</gene>
<dbReference type="AlphaFoldDB" id="C5FUA8"/>
<dbReference type="InterPro" id="IPR029753">
    <property type="entry name" value="D-isomer_DH_CS"/>
</dbReference>
<feature type="domain" description="D-isomer specific 2-hydroxyacid dehydrogenase NAD-binding" evidence="6">
    <location>
        <begin position="129"/>
        <end position="304"/>
    </location>
</feature>
<dbReference type="Proteomes" id="UP000002035">
    <property type="component" value="Unassembled WGS sequence"/>
</dbReference>
<dbReference type="InterPro" id="IPR006140">
    <property type="entry name" value="D-isomer_DH_NAD-bd"/>
</dbReference>
<dbReference type="PROSITE" id="PS00671">
    <property type="entry name" value="D_2_HYDROXYACID_DH_3"/>
    <property type="match status" value="1"/>
</dbReference>
<dbReference type="Pfam" id="PF02826">
    <property type="entry name" value="2-Hacid_dh_C"/>
    <property type="match status" value="1"/>
</dbReference>
<dbReference type="GO" id="GO:0005829">
    <property type="term" value="C:cytosol"/>
    <property type="evidence" value="ECO:0007669"/>
    <property type="project" value="TreeGrafter"/>
</dbReference>
<organism evidence="7 8">
    <name type="scientific">Arthroderma otae (strain ATCC MYA-4605 / CBS 113480)</name>
    <name type="common">Microsporum canis</name>
    <dbReference type="NCBI Taxonomy" id="554155"/>
    <lineage>
        <taxon>Eukaryota</taxon>
        <taxon>Fungi</taxon>
        <taxon>Dikarya</taxon>
        <taxon>Ascomycota</taxon>
        <taxon>Pezizomycotina</taxon>
        <taxon>Eurotiomycetes</taxon>
        <taxon>Eurotiomycetidae</taxon>
        <taxon>Onygenales</taxon>
        <taxon>Arthrodermataceae</taxon>
        <taxon>Microsporum</taxon>
    </lineage>
</organism>
<dbReference type="Gene3D" id="3.40.50.720">
    <property type="entry name" value="NAD(P)-binding Rossmann-like Domain"/>
    <property type="match status" value="2"/>
</dbReference>
<dbReference type="InterPro" id="IPR006139">
    <property type="entry name" value="D-isomer_2_OHA_DH_cat_dom"/>
</dbReference>
<evidence type="ECO:0000256" key="3">
    <source>
        <dbReference type="ARBA" id="ARBA00023027"/>
    </source>
</evidence>
<dbReference type="CDD" id="cd12168">
    <property type="entry name" value="Mand_dh_like"/>
    <property type="match status" value="1"/>
</dbReference>
<keyword evidence="8" id="KW-1185">Reference proteome</keyword>
<dbReference type="RefSeq" id="XP_002844347.1">
    <property type="nucleotide sequence ID" value="XM_002844301.1"/>
</dbReference>
<dbReference type="PROSITE" id="PS00065">
    <property type="entry name" value="D_2_HYDROXYACID_DH_1"/>
    <property type="match status" value="1"/>
</dbReference>
<comment type="similarity">
    <text evidence="1 4">Belongs to the D-isomer specific 2-hydroxyacid dehydrogenase family.</text>
</comment>
<dbReference type="OMA" id="PHIAWAY"/>
<dbReference type="SUPFAM" id="SSF51735">
    <property type="entry name" value="NAD(P)-binding Rossmann-fold domains"/>
    <property type="match status" value="1"/>
</dbReference>
<dbReference type="EMBL" id="DS995706">
    <property type="protein sequence ID" value="EEQ33492.1"/>
    <property type="molecule type" value="Genomic_DNA"/>
</dbReference>
<dbReference type="PROSITE" id="PS00670">
    <property type="entry name" value="D_2_HYDROXYACID_DH_2"/>
    <property type="match status" value="1"/>
</dbReference>
<proteinExistence type="inferred from homology"/>
<keyword evidence="2 4" id="KW-0560">Oxidoreductase</keyword>
<dbReference type="InterPro" id="IPR050223">
    <property type="entry name" value="D-isomer_2-hydroxyacid_DH"/>
</dbReference>
<accession>C5FUA8</accession>
<dbReference type="InterPro" id="IPR029752">
    <property type="entry name" value="D-isomer_DH_CS1"/>
</dbReference>
<evidence type="ECO:0000313" key="8">
    <source>
        <dbReference type="Proteomes" id="UP000002035"/>
    </source>
</evidence>
<dbReference type="GO" id="GO:0030267">
    <property type="term" value="F:glyoxylate reductase (NADPH) activity"/>
    <property type="evidence" value="ECO:0007669"/>
    <property type="project" value="TreeGrafter"/>
</dbReference>
<evidence type="ECO:0000259" key="6">
    <source>
        <dbReference type="Pfam" id="PF02826"/>
    </source>
</evidence>
<dbReference type="GO" id="GO:0016618">
    <property type="term" value="F:hydroxypyruvate reductase [NAD(P)H] activity"/>
    <property type="evidence" value="ECO:0007669"/>
    <property type="project" value="TreeGrafter"/>
</dbReference>
<keyword evidence="3" id="KW-0520">NAD</keyword>
<dbReference type="GO" id="GO:0051287">
    <property type="term" value="F:NAD binding"/>
    <property type="evidence" value="ECO:0007669"/>
    <property type="project" value="InterPro"/>
</dbReference>
<dbReference type="VEuPathDB" id="FungiDB:MCYG_06311"/>
<evidence type="ECO:0000313" key="7">
    <source>
        <dbReference type="EMBL" id="EEQ33492.1"/>
    </source>
</evidence>
<dbReference type="FunFam" id="3.40.50.720:FF:000282">
    <property type="entry name" value="Glyoxylate reductase protein"/>
    <property type="match status" value="1"/>
</dbReference>
<dbReference type="HOGENOM" id="CLU_019796_1_2_1"/>
<dbReference type="PANTHER" id="PTHR10996:SF269">
    <property type="entry name" value="HYPOTHETICAL D-ISOMER SPECIFIC 2-HYDROXYACID DEHYDROGENASE (EUROFUNG)"/>
    <property type="match status" value="1"/>
</dbReference>
<dbReference type="OrthoDB" id="9991913at2759"/>
<dbReference type="Pfam" id="PF00389">
    <property type="entry name" value="2-Hacid_dh"/>
    <property type="match status" value="1"/>
</dbReference>
<dbReference type="PANTHER" id="PTHR10996">
    <property type="entry name" value="2-HYDROXYACID DEHYDROGENASE-RELATED"/>
    <property type="match status" value="1"/>
</dbReference>
<dbReference type="STRING" id="554155.C5FUA8"/>
<evidence type="ECO:0000256" key="4">
    <source>
        <dbReference type="RuleBase" id="RU003719"/>
    </source>
</evidence>
<evidence type="ECO:0000259" key="5">
    <source>
        <dbReference type="Pfam" id="PF00389"/>
    </source>
</evidence>
<protein>
    <submittedName>
        <fullName evidence="7">Glyoxylate reductase</fullName>
    </submittedName>
</protein>
<dbReference type="SUPFAM" id="SSF52283">
    <property type="entry name" value="Formate/glycerate dehydrogenase catalytic domain-like"/>
    <property type="match status" value="1"/>
</dbReference>
<feature type="domain" description="D-isomer specific 2-hydroxyacid dehydrogenase catalytic" evidence="5">
    <location>
        <begin position="22"/>
        <end position="335"/>
    </location>
</feature>
<dbReference type="GeneID" id="9226884"/>
<evidence type="ECO:0000256" key="1">
    <source>
        <dbReference type="ARBA" id="ARBA00005854"/>
    </source>
</evidence>